<dbReference type="Pfam" id="PF04089">
    <property type="entry name" value="BRICHOS"/>
    <property type="match status" value="1"/>
</dbReference>
<dbReference type="GeneID" id="109462963"/>
<keyword evidence="14" id="KW-0812">Transmembrane</keyword>
<dbReference type="GO" id="GO:0030488">
    <property type="term" value="P:tRNA methylation"/>
    <property type="evidence" value="ECO:0007669"/>
    <property type="project" value="TreeGrafter"/>
</dbReference>
<evidence type="ECO:0000256" key="10">
    <source>
        <dbReference type="ARBA" id="ARBA00045751"/>
    </source>
</evidence>
<keyword evidence="14" id="KW-0472">Membrane</keyword>
<accession>A0A6P4XXA3</accession>
<keyword evidence="4" id="KW-0819">tRNA processing</keyword>
<dbReference type="SUPFAM" id="SSF50978">
    <property type="entry name" value="WD40 repeat-like"/>
    <property type="match status" value="2"/>
</dbReference>
<keyword evidence="16" id="KW-1185">Reference proteome</keyword>
<sequence>MNSSIMKTEYMSAPVTALAFAGDLLLAGEGPCLHLYDVTSTEHLQVHQVLKHANIHGIRTDDGGKDCWNVALFGQKTLQLVQIRHNESAVHRESVLVRPDHHGECEVHDWIWDVCWLLPHQTLGKDVRQLALALGHNTVVLWDAKAKRSIREVHCQEKCILYCAHFIGSSWPDLVLAAGTVFREVVLWKPFGQEEDQDCVSVLQRITGHQGVIFSVCYHPPTGRLCTASDDRSVRLWQVAGPQQQVLDTRKDMGTVGQFELVLEVYGHGSRVWDVQLTQDYIISVGEDAQCIVWNMQGEIVKAFRGHRGNSIWSLAVSKQLQLVATGGGDTSIRLWRLPDSATPQSEAVGTSSTLDLPLSSGDFPRSLASCLDHLFLVVTDQGSLYSYNTATCQWSLVLQDPVYSSYSLLEVSTQGMVAMGSLAGTIKVFFISKPSACWETAVYDGKVLSLTWMEQSAETVASPGHLLSCGPEGEVIWWTTYTGTEAGIAVQKTATFQLPYSRQRWLTCALLSQADSTVVCGDRRGSLHCYRKQEGGQPTQPFQSLLGIHGKTGVTSVQMYRSHVYSTGRDGHYRQFQLCGTGQQLLKNNRVYKGFDWLEKLTFSEGGEVLAMGFHTSNFVVWSLSTNEPLLQVQCGGGHRAWGILPSSCQGALFSYIKARSIQLTKGPSISGNKRLILKDSLHGREITCLKFLGWATNNEGAQHAICATSSEDTTINIVALKYKPLSELVVLDSIQDHISSVRCLAVCPQHATSGSSQCASSPKLLFSGGGRAQLKCYRVSVSSRCGSGGGRNRKQRSKKDTCTAQNMETNTQQIRHLPKVDVPVKETQGCTSVDRLSDTSASKSDPGNNRRVQEESTDDHCDTTDTEPTTSDVECHIEYLTSHNLVERRKRKKKSGAAQLEEEEEVEMRYMALTAWQGRQGETHAAHLYFVAAACSDGFLRLFVYDDRDRRMRLFCVSDFHHHCVLSVDHFFTTTPDGTMHTYVISGATDGQTAVWNVTPFLSSVYHPTHHDIRVPEMVEASAKVPQILSTGTTESQDGTNASTIDSPVLKMKLNSGFPGKTSKLKMDSPDVLLKNHQSGVNAVSIRRVDSDHYLLASGGDDNSLQVTVLAVQEDTPNEPVIVTMATSSVLSAHAATITGVHIVDNCTILTTSVDQRMNMWKCQLILKPTTQDDRRMSYTEDKKPLPPYAGPPADPEADFKNLADYQKKLKKGLVVGAVFLVLLVTGATLLGVYLSKDSNRILTADRKLKYDGKVLDEKVEVDVNLKTETFYTKSEDGETTTMYDTKNDLAAYKFTGLHICFVLEDSTYNEDEVEQMANDVQNNNEGEVEEAESGGQINITLDESRGKVDKTILSEKMLDFCKGHEIYWAIARQEGQAAAEEGAASSRQKRGVCLRYRCRIVYYYYYGWRYRYHCYYYYAYCWGK</sequence>
<dbReference type="Gene3D" id="2.130.10.10">
    <property type="entry name" value="YVTN repeat-like/Quinoprotein amine dehydrogenase"/>
    <property type="match status" value="5"/>
</dbReference>
<dbReference type="GO" id="GO:0005737">
    <property type="term" value="C:cytoplasm"/>
    <property type="evidence" value="ECO:0007669"/>
    <property type="project" value="UniProtKB-SubCell"/>
</dbReference>
<keyword evidence="6" id="KW-1015">Disulfide bond</keyword>
<dbReference type="PROSITE" id="PS50082">
    <property type="entry name" value="WD_REPEATS_2"/>
    <property type="match status" value="2"/>
</dbReference>
<evidence type="ECO:0000256" key="6">
    <source>
        <dbReference type="ARBA" id="ARBA00023157"/>
    </source>
</evidence>
<feature type="domain" description="BRICHOS" evidence="15">
    <location>
        <begin position="1276"/>
        <end position="1372"/>
    </location>
</feature>
<evidence type="ECO:0000256" key="9">
    <source>
        <dbReference type="ARBA" id="ARBA00041816"/>
    </source>
</evidence>
<dbReference type="PROSITE" id="PS50294">
    <property type="entry name" value="WD_REPEATS_REGION"/>
    <property type="match status" value="1"/>
</dbReference>
<dbReference type="InterPro" id="IPR015943">
    <property type="entry name" value="WD40/YVTN_repeat-like_dom_sf"/>
</dbReference>
<evidence type="ECO:0000313" key="17">
    <source>
        <dbReference type="RefSeq" id="XP_019615164.1"/>
    </source>
</evidence>
<comment type="subunit">
    <text evidence="11">Interacts with FTSJ1; the interaction is direct, and required for 2'-O-methylation of position 34 in substrate tRNAs. Interacts with IRS4. Interacts with STK11/LKB1.</text>
</comment>
<feature type="compositionally biased region" description="Basic and acidic residues" evidence="13">
    <location>
        <begin position="853"/>
        <end position="865"/>
    </location>
</feature>
<dbReference type="PANTHER" id="PTHR14344:SF3">
    <property type="entry name" value="WD REPEAT-CONTAINING PROTEIN 6"/>
    <property type="match status" value="1"/>
</dbReference>
<evidence type="ECO:0000256" key="4">
    <source>
        <dbReference type="ARBA" id="ARBA00022694"/>
    </source>
</evidence>
<feature type="repeat" description="WD" evidence="12">
    <location>
        <begin position="310"/>
        <end position="346"/>
    </location>
</feature>
<dbReference type="OrthoDB" id="5594999at2759"/>
<evidence type="ECO:0000256" key="8">
    <source>
        <dbReference type="ARBA" id="ARBA00040154"/>
    </source>
</evidence>
<evidence type="ECO:0000256" key="14">
    <source>
        <dbReference type="SAM" id="Phobius"/>
    </source>
</evidence>
<protein>
    <recommendedName>
        <fullName evidence="8">tRNA (34-2'-O)-methyltransferase regulator WDR6</fullName>
    </recommendedName>
    <alternativeName>
        <fullName evidence="9">WD repeat-containing protein 6</fullName>
    </alternativeName>
</protein>
<dbReference type="InterPro" id="IPR001680">
    <property type="entry name" value="WD40_rpt"/>
</dbReference>
<evidence type="ECO:0000256" key="12">
    <source>
        <dbReference type="PROSITE-ProRule" id="PRU00221"/>
    </source>
</evidence>
<reference evidence="17" key="1">
    <citation type="submission" date="2025-08" db="UniProtKB">
        <authorList>
            <consortium name="RefSeq"/>
        </authorList>
    </citation>
    <scope>IDENTIFICATION</scope>
    <source>
        <tissue evidence="17">Gonad</tissue>
    </source>
</reference>
<dbReference type="PROSITE" id="PS50869">
    <property type="entry name" value="BRICHOS"/>
    <property type="match status" value="1"/>
</dbReference>
<evidence type="ECO:0000313" key="16">
    <source>
        <dbReference type="Proteomes" id="UP000515135"/>
    </source>
</evidence>
<dbReference type="InterPro" id="IPR036322">
    <property type="entry name" value="WD40_repeat_dom_sf"/>
</dbReference>
<feature type="compositionally biased region" description="Polar residues" evidence="13">
    <location>
        <begin position="804"/>
        <end position="816"/>
    </location>
</feature>
<dbReference type="InterPro" id="IPR051973">
    <property type="entry name" value="tRNA_Anticodon_Mtase-Reg"/>
</dbReference>
<comment type="function">
    <text evidence="10">Together with methyltransferase FTSJ1, methylates the 2'-O-ribose of nucleotides at position 34 of the tRNA anticodon loop of substrate tRNAs. Required for the correct positioning of the substrate tRNA for methylation. Required to suppress amino acid starvation-induced autophagy. Enhances the STK11/LKB1-induced cell growth suppression activity.</text>
</comment>
<proteinExistence type="inferred from homology"/>
<keyword evidence="2" id="KW-0963">Cytoplasm</keyword>
<dbReference type="Gene3D" id="3.30.390.150">
    <property type="match status" value="1"/>
</dbReference>
<evidence type="ECO:0000256" key="1">
    <source>
        <dbReference type="ARBA" id="ARBA00004496"/>
    </source>
</evidence>
<keyword evidence="14" id="KW-1133">Transmembrane helix</keyword>
<dbReference type="SMART" id="SM01039">
    <property type="entry name" value="BRICHOS"/>
    <property type="match status" value="1"/>
</dbReference>
<evidence type="ECO:0000259" key="15">
    <source>
        <dbReference type="PROSITE" id="PS50869"/>
    </source>
</evidence>
<keyword evidence="3 12" id="KW-0853">WD repeat</keyword>
<organism evidence="16 17">
    <name type="scientific">Branchiostoma belcheri</name>
    <name type="common">Amphioxus</name>
    <dbReference type="NCBI Taxonomy" id="7741"/>
    <lineage>
        <taxon>Eukaryota</taxon>
        <taxon>Metazoa</taxon>
        <taxon>Chordata</taxon>
        <taxon>Cephalochordata</taxon>
        <taxon>Leptocardii</taxon>
        <taxon>Amphioxiformes</taxon>
        <taxon>Branchiostomatidae</taxon>
        <taxon>Branchiostoma</taxon>
    </lineage>
</organism>
<feature type="repeat" description="WD" evidence="12">
    <location>
        <begin position="206"/>
        <end position="239"/>
    </location>
</feature>
<evidence type="ECO:0000256" key="2">
    <source>
        <dbReference type="ARBA" id="ARBA00022490"/>
    </source>
</evidence>
<dbReference type="RefSeq" id="XP_019615164.1">
    <property type="nucleotide sequence ID" value="XM_019759605.1"/>
</dbReference>
<dbReference type="PANTHER" id="PTHR14344">
    <property type="entry name" value="WD REPEAT PROTEIN"/>
    <property type="match status" value="1"/>
</dbReference>
<name>A0A6P4XXA3_BRABE</name>
<feature type="region of interest" description="Disordered" evidence="13">
    <location>
        <begin position="785"/>
        <end position="871"/>
    </location>
</feature>
<comment type="subcellular location">
    <subcellularLocation>
        <location evidence="1">Cytoplasm</location>
    </subcellularLocation>
</comment>
<dbReference type="InterPro" id="IPR019775">
    <property type="entry name" value="WD40_repeat_CS"/>
</dbReference>
<feature type="transmembrane region" description="Helical" evidence="14">
    <location>
        <begin position="1216"/>
        <end position="1237"/>
    </location>
</feature>
<evidence type="ECO:0000256" key="7">
    <source>
        <dbReference type="ARBA" id="ARBA00038255"/>
    </source>
</evidence>
<evidence type="ECO:0000256" key="11">
    <source>
        <dbReference type="ARBA" id="ARBA00047056"/>
    </source>
</evidence>
<gene>
    <name evidence="17" type="primary">LOC109462963</name>
</gene>
<keyword evidence="5" id="KW-0677">Repeat</keyword>
<dbReference type="Proteomes" id="UP000515135">
    <property type="component" value="Unplaced"/>
</dbReference>
<evidence type="ECO:0000256" key="13">
    <source>
        <dbReference type="SAM" id="MobiDB-lite"/>
    </source>
</evidence>
<dbReference type="InterPro" id="IPR007084">
    <property type="entry name" value="BRICHOS_dom"/>
</dbReference>
<dbReference type="PROSITE" id="PS00678">
    <property type="entry name" value="WD_REPEATS_1"/>
    <property type="match status" value="1"/>
</dbReference>
<comment type="similarity">
    <text evidence="7">Belongs to the WD repeat WDR6 family.</text>
</comment>
<dbReference type="SMART" id="SM00320">
    <property type="entry name" value="WD40"/>
    <property type="match status" value="12"/>
</dbReference>
<evidence type="ECO:0000256" key="5">
    <source>
        <dbReference type="ARBA" id="ARBA00022737"/>
    </source>
</evidence>
<dbReference type="Pfam" id="PF00400">
    <property type="entry name" value="WD40"/>
    <property type="match status" value="3"/>
</dbReference>
<feature type="compositionally biased region" description="Polar residues" evidence="13">
    <location>
        <begin position="840"/>
        <end position="849"/>
    </location>
</feature>
<evidence type="ECO:0000256" key="3">
    <source>
        <dbReference type="ARBA" id="ARBA00022574"/>
    </source>
</evidence>